<comment type="subcellular location">
    <subcellularLocation>
        <location evidence="1">Secreted</location>
    </subcellularLocation>
</comment>
<dbReference type="GO" id="GO:0005576">
    <property type="term" value="C:extracellular region"/>
    <property type="evidence" value="ECO:0007669"/>
    <property type="project" value="UniProtKB-SubCell"/>
</dbReference>
<dbReference type="GO" id="GO:0016810">
    <property type="term" value="F:hydrolase activity, acting on carbon-nitrogen (but not peptide) bonds"/>
    <property type="evidence" value="ECO:0007669"/>
    <property type="project" value="InterPro"/>
</dbReference>
<evidence type="ECO:0000313" key="6">
    <source>
        <dbReference type="Proteomes" id="UP000258707"/>
    </source>
</evidence>
<reference evidence="6" key="1">
    <citation type="submission" date="2017-10" db="EMBL/GenBank/DDBJ databases">
        <title>Phenotypic and genomic properties of facultatively anaerobic sulfur-reducing natronoarchaea from hypersaline soda lakes.</title>
        <authorList>
            <person name="Sorokin D.Y."/>
            <person name="Kublanov I.V."/>
            <person name="Roman P."/>
            <person name="Sinninghe Damste J.S."/>
            <person name="Golyshin P.N."/>
            <person name="Rojo D."/>
            <person name="Ciordia S."/>
            <person name="Mena Md.C."/>
            <person name="Ferrer M."/>
            <person name="Messina E."/>
            <person name="Smedile F."/>
            <person name="La Spada G."/>
            <person name="La Cono V."/>
            <person name="Yakimov M.M."/>
        </authorList>
    </citation>
    <scope>NUCLEOTIDE SEQUENCE [LARGE SCALE GENOMIC DNA]</scope>
    <source>
        <strain evidence="6">AArc1</strain>
    </source>
</reference>
<dbReference type="PANTHER" id="PTHR34216:SF3">
    <property type="entry name" value="POLY-BETA-1,6-N-ACETYL-D-GLUCOSAMINE N-DEACETYLASE"/>
    <property type="match status" value="1"/>
</dbReference>
<dbReference type="InterPro" id="IPR002509">
    <property type="entry name" value="NODB_dom"/>
</dbReference>
<dbReference type="PROSITE" id="PS51677">
    <property type="entry name" value="NODB"/>
    <property type="match status" value="1"/>
</dbReference>
<evidence type="ECO:0000313" key="5">
    <source>
        <dbReference type="EMBL" id="AXR79207.1"/>
    </source>
</evidence>
<dbReference type="InterPro" id="IPR051398">
    <property type="entry name" value="Polysacch_Deacetylase"/>
</dbReference>
<organism evidence="5 6">
    <name type="scientific">Natrarchaeobaculum sulfurireducens</name>
    <dbReference type="NCBI Taxonomy" id="2044521"/>
    <lineage>
        <taxon>Archaea</taxon>
        <taxon>Methanobacteriati</taxon>
        <taxon>Methanobacteriota</taxon>
        <taxon>Stenosarchaea group</taxon>
        <taxon>Halobacteria</taxon>
        <taxon>Halobacteriales</taxon>
        <taxon>Natrialbaceae</taxon>
        <taxon>Natrarchaeobaculum</taxon>
    </lineage>
</organism>
<keyword evidence="2" id="KW-0732">Signal</keyword>
<evidence type="ECO:0000256" key="1">
    <source>
        <dbReference type="ARBA" id="ARBA00004613"/>
    </source>
</evidence>
<evidence type="ECO:0000256" key="2">
    <source>
        <dbReference type="ARBA" id="ARBA00022729"/>
    </source>
</evidence>
<name>A0A346PI62_9EURY</name>
<dbReference type="SUPFAM" id="SSF88713">
    <property type="entry name" value="Glycoside hydrolase/deacetylase"/>
    <property type="match status" value="1"/>
</dbReference>
<dbReference type="CDD" id="cd10970">
    <property type="entry name" value="CE4_DAC_u1_6s"/>
    <property type="match status" value="1"/>
</dbReference>
<feature type="compositionally biased region" description="Acidic residues" evidence="3">
    <location>
        <begin position="91"/>
        <end position="106"/>
    </location>
</feature>
<evidence type="ECO:0000259" key="4">
    <source>
        <dbReference type="PROSITE" id="PS51677"/>
    </source>
</evidence>
<dbReference type="Pfam" id="PF01522">
    <property type="entry name" value="Polysacc_deac_1"/>
    <property type="match status" value="1"/>
</dbReference>
<dbReference type="KEGG" id="nan:AArc1_2898"/>
<evidence type="ECO:0000256" key="3">
    <source>
        <dbReference type="SAM" id="MobiDB-lite"/>
    </source>
</evidence>
<feature type="domain" description="NodB homology" evidence="4">
    <location>
        <begin position="264"/>
        <end position="477"/>
    </location>
</feature>
<proteinExistence type="predicted"/>
<feature type="region of interest" description="Disordered" evidence="3">
    <location>
        <begin position="91"/>
        <end position="122"/>
    </location>
</feature>
<dbReference type="GO" id="GO:0005975">
    <property type="term" value="P:carbohydrate metabolic process"/>
    <property type="evidence" value="ECO:0007669"/>
    <property type="project" value="InterPro"/>
</dbReference>
<dbReference type="PANTHER" id="PTHR34216">
    <property type="match status" value="1"/>
</dbReference>
<dbReference type="Gene3D" id="3.20.20.370">
    <property type="entry name" value="Glycoside hydrolase/deacetylase"/>
    <property type="match status" value="1"/>
</dbReference>
<dbReference type="InterPro" id="IPR011330">
    <property type="entry name" value="Glyco_hydro/deAcase_b/a-brl"/>
</dbReference>
<accession>A0A346PI62</accession>
<sequence length="477" mass="52324">MNGTRIARVRVDDSTATLSTLATVVAGTTTLLDCRTSPNERTHPLLPKIRRDSDATPSITIRWAVLGPHMNRRAYLASGLVVTIGGCMDGSDGDSADDGSSDDASEQEATGPIEPESGETVDDFSDIDAWELVAGAVARDEDRAIVGDSCARLENRESDEQARIAYEFDEPLDCRRHSPGLAIAADESMAPLLQLFDDGGGHVTFRATIEADVELLRPPFGIQHADDVDLGAITRLEIAHVAGEEIERHLWIDDLHFVARPETGVVTLQFDGGHESVYENGLPITEEYGYPATVFVPTGRVREEADHDGEALAETQLEELDDAGWTIASHTARSRPLTDLEDDERREEIEDAVEWLESEGYDDGTRYVAYPSGRYDQAGLEAVRGVHEFGFVGRYPCQGEPAEPLLCSRVLEPEPEEVEEVLDRAATYGGITALGWGRLEDESLESFEITVEVLSELETEGDLEVVTPQELDQRYSH</sequence>
<protein>
    <submittedName>
        <fullName evidence="5">Peptidoglycan/xylan/chitin deacetylase, PgdA/CDA1 family</fullName>
    </submittedName>
</protein>
<dbReference type="EMBL" id="CP024047">
    <property type="protein sequence ID" value="AXR79207.1"/>
    <property type="molecule type" value="Genomic_DNA"/>
</dbReference>
<gene>
    <name evidence="5" type="ORF">AArc1_2898</name>
</gene>
<dbReference type="AlphaFoldDB" id="A0A346PI62"/>
<dbReference type="Proteomes" id="UP000258707">
    <property type="component" value="Chromosome"/>
</dbReference>